<evidence type="ECO:0000256" key="2">
    <source>
        <dbReference type="ARBA" id="ARBA00022512"/>
    </source>
</evidence>
<evidence type="ECO:0000313" key="8">
    <source>
        <dbReference type="Proteomes" id="UP000092555"/>
    </source>
</evidence>
<name>A0A1A0GYX9_9ASCO</name>
<evidence type="ECO:0000256" key="4">
    <source>
        <dbReference type="ARBA" id="ARBA00022729"/>
    </source>
</evidence>
<gene>
    <name evidence="7" type="ORF">METBIDRAFT_137100</name>
</gene>
<proteinExistence type="predicted"/>
<feature type="domain" description="Hyphally-regulated cell wall protein N-terminal" evidence="6">
    <location>
        <begin position="1"/>
        <end position="117"/>
    </location>
</feature>
<comment type="subcellular location">
    <subcellularLocation>
        <location evidence="1">Secreted</location>
        <location evidence="1">Cell wall</location>
    </subcellularLocation>
</comment>
<comment type="caution">
    <text evidence="7">The sequence shown here is derived from an EMBL/GenBank/DDBJ whole genome shotgun (WGS) entry which is preliminary data.</text>
</comment>
<reference evidence="7 8" key="1">
    <citation type="submission" date="2016-05" db="EMBL/GenBank/DDBJ databases">
        <title>Comparative genomics of biotechnologically important yeasts.</title>
        <authorList>
            <consortium name="DOE Joint Genome Institute"/>
            <person name="Riley R."/>
            <person name="Haridas S."/>
            <person name="Wolfe K.H."/>
            <person name="Lopes M.R."/>
            <person name="Hittinger C.T."/>
            <person name="Goker M."/>
            <person name="Salamov A."/>
            <person name="Wisecaver J."/>
            <person name="Long T.M."/>
            <person name="Aerts A.L."/>
            <person name="Barry K."/>
            <person name="Choi C."/>
            <person name="Clum A."/>
            <person name="Coughlan A.Y."/>
            <person name="Deshpande S."/>
            <person name="Douglass A.P."/>
            <person name="Hanson S.J."/>
            <person name="Klenk H.-P."/>
            <person name="LaButti K."/>
            <person name="Lapidus A."/>
            <person name="Lindquist E."/>
            <person name="Lipzen A."/>
            <person name="Meier-kolthoff J.P."/>
            <person name="Ohm R.A."/>
            <person name="Otillar R.P."/>
            <person name="Pangilinan J."/>
            <person name="Peng Y."/>
            <person name="Rokas A."/>
            <person name="Rosa C.A."/>
            <person name="Scheuner C."/>
            <person name="Sibirny A.A."/>
            <person name="Slot J.C."/>
            <person name="Stielow J.B."/>
            <person name="Sun H."/>
            <person name="Kurtzman C.P."/>
            <person name="Blackwell M."/>
            <person name="Grigoriev I.V."/>
            <person name="Jeffries T.W."/>
        </authorList>
    </citation>
    <scope>NUCLEOTIDE SEQUENCE [LARGE SCALE GENOMIC DNA]</scope>
    <source>
        <strain evidence="7 8">NRRL YB-4993</strain>
    </source>
</reference>
<keyword evidence="3" id="KW-0964">Secreted</keyword>
<protein>
    <recommendedName>
        <fullName evidence="6">Hyphally-regulated cell wall protein N-terminal domain-containing protein</fullName>
    </recommendedName>
</protein>
<dbReference type="RefSeq" id="XP_018709278.1">
    <property type="nucleotide sequence ID" value="XM_018854415.1"/>
</dbReference>
<dbReference type="InterPro" id="IPR021031">
    <property type="entry name" value="Hyphal-reg_cell_wall_N"/>
</dbReference>
<evidence type="ECO:0000256" key="5">
    <source>
        <dbReference type="ARBA" id="ARBA00023180"/>
    </source>
</evidence>
<dbReference type="EMBL" id="LXTC01000011">
    <property type="protein sequence ID" value="OBA16979.1"/>
    <property type="molecule type" value="Genomic_DNA"/>
</dbReference>
<dbReference type="GO" id="GO:0009277">
    <property type="term" value="C:fungal-type cell wall"/>
    <property type="evidence" value="ECO:0007669"/>
    <property type="project" value="UniProtKB-ARBA"/>
</dbReference>
<keyword evidence="8" id="KW-1185">Reference proteome</keyword>
<evidence type="ECO:0000256" key="1">
    <source>
        <dbReference type="ARBA" id="ARBA00004191"/>
    </source>
</evidence>
<dbReference type="GeneID" id="30027391"/>
<dbReference type="Proteomes" id="UP000092555">
    <property type="component" value="Unassembled WGS sequence"/>
</dbReference>
<dbReference type="Pfam" id="PF11765">
    <property type="entry name" value="Hyphal_reg_CWP"/>
    <property type="match status" value="1"/>
</dbReference>
<evidence type="ECO:0000256" key="3">
    <source>
        <dbReference type="ARBA" id="ARBA00022525"/>
    </source>
</evidence>
<keyword evidence="2" id="KW-0134">Cell wall</keyword>
<organism evidence="7 8">
    <name type="scientific">Metschnikowia bicuspidata var. bicuspidata NRRL YB-4993</name>
    <dbReference type="NCBI Taxonomy" id="869754"/>
    <lineage>
        <taxon>Eukaryota</taxon>
        <taxon>Fungi</taxon>
        <taxon>Dikarya</taxon>
        <taxon>Ascomycota</taxon>
        <taxon>Saccharomycotina</taxon>
        <taxon>Pichiomycetes</taxon>
        <taxon>Metschnikowiaceae</taxon>
        <taxon>Metschnikowia</taxon>
    </lineage>
</organism>
<accession>A0A1A0GYX9</accession>
<dbReference type="AlphaFoldDB" id="A0A1A0GYX9"/>
<keyword evidence="5" id="KW-0325">Glycoprotein</keyword>
<keyword evidence="4" id="KW-0732">Signal</keyword>
<evidence type="ECO:0000313" key="7">
    <source>
        <dbReference type="EMBL" id="OBA16979.1"/>
    </source>
</evidence>
<sequence>MYFGVHNAIFDSLSFSVTSLSSWSNTGMMVFISKYGELQLQCYEENGIQTFITNNGTIFFANIHWEARTNIKGDGCMILGSGVLVNLHLSESTQGIAKTQTIYLAFGSSRLRIIGIESHVVTYLLSKSQGLVMGINNQSKLMDPLTGFVIPGDLACNSVEMIIFNIVTGYYGSFGVENGFISFSEQPLNNHPTFCERTIIFPSGP</sequence>
<evidence type="ECO:0000259" key="6">
    <source>
        <dbReference type="Pfam" id="PF11765"/>
    </source>
</evidence>
<dbReference type="STRING" id="869754.A0A1A0GYX9"/>